<dbReference type="InterPro" id="IPR018635">
    <property type="entry name" value="UPF0319"/>
</dbReference>
<evidence type="ECO:0000256" key="4">
    <source>
        <dbReference type="SAM" id="MobiDB-lite"/>
    </source>
</evidence>
<proteinExistence type="inferred from homology"/>
<organism evidence="5 6">
    <name type="scientific">Affinibrenneria salicis</name>
    <dbReference type="NCBI Taxonomy" id="2590031"/>
    <lineage>
        <taxon>Bacteria</taxon>
        <taxon>Pseudomonadati</taxon>
        <taxon>Pseudomonadota</taxon>
        <taxon>Gammaproteobacteria</taxon>
        <taxon>Enterobacterales</taxon>
        <taxon>Pectobacteriaceae</taxon>
        <taxon>Affinibrenneria</taxon>
    </lineage>
</organism>
<comment type="caution">
    <text evidence="5">The sequence shown here is derived from an EMBL/GenBank/DDBJ whole genome shotgun (WGS) entry which is preliminary data.</text>
</comment>
<evidence type="ECO:0000256" key="3">
    <source>
        <dbReference type="HAMAP-Rule" id="MF_00789"/>
    </source>
</evidence>
<feature type="region of interest" description="Disordered" evidence="4">
    <location>
        <begin position="186"/>
        <end position="211"/>
    </location>
</feature>
<feature type="signal peptide" evidence="3">
    <location>
        <begin position="1"/>
        <end position="32"/>
    </location>
</feature>
<keyword evidence="6" id="KW-1185">Reference proteome</keyword>
<feature type="chain" id="PRO_5023972022" description="UPF0319 protein FJU30_07890" evidence="3">
    <location>
        <begin position="33"/>
        <end position="242"/>
    </location>
</feature>
<evidence type="ECO:0000313" key="6">
    <source>
        <dbReference type="Proteomes" id="UP000335415"/>
    </source>
</evidence>
<keyword evidence="2 3" id="KW-0732">Signal</keyword>
<evidence type="ECO:0000256" key="2">
    <source>
        <dbReference type="ARBA" id="ARBA00022729"/>
    </source>
</evidence>
<dbReference type="PANTHER" id="PTHR38108">
    <property type="entry name" value="UPF0319 PROTEIN YCCT"/>
    <property type="match status" value="1"/>
</dbReference>
<gene>
    <name evidence="5" type="ORF">FJU30_07890</name>
</gene>
<reference evidence="5 6" key="1">
    <citation type="submission" date="2019-09" db="EMBL/GenBank/DDBJ databases">
        <authorList>
            <person name="Li Y."/>
        </authorList>
    </citation>
    <scope>NUCLEOTIDE SEQUENCE [LARGE SCALE GENOMIC DNA]</scope>
    <source>
        <strain evidence="5 6">L3-3HA</strain>
    </source>
</reference>
<comment type="similarity">
    <text evidence="1 3">Belongs to the UPF0319 family.</text>
</comment>
<name>A0A5J5G380_9GAMM</name>
<dbReference type="OrthoDB" id="6428208at2"/>
<dbReference type="NCBIfam" id="NF002967">
    <property type="entry name" value="PRK03641.1"/>
    <property type="match status" value="1"/>
</dbReference>
<dbReference type="PANTHER" id="PTHR38108:SF1">
    <property type="entry name" value="UPF0319 PROTEIN YCCT"/>
    <property type="match status" value="1"/>
</dbReference>
<evidence type="ECO:0000313" key="5">
    <source>
        <dbReference type="EMBL" id="KAA9001161.1"/>
    </source>
</evidence>
<sequence length="242" mass="26875" precursor="true">MTGINVCLGRCMKHGFVAAGFLVAAISTPAVATTLKLSPEIELMIVDGRQLSGSLFKGADSLELDNGQHQILFKVVSPGDPQTTSARLYQSQPLITTFNTQNLTAVSIRLPALGSAQERRRFDKNPRWQLVDQQQQAVQASYDRLNIEPDAAEKSNPAQLLAKYNASGKEASVAAFVNPRDPVHHSKLPDIWSHQPDDPLPSQPADIPDAQNAESLLHYWFQQADRETQQRFLNWARDHQSR</sequence>
<evidence type="ECO:0000256" key="1">
    <source>
        <dbReference type="ARBA" id="ARBA00008490"/>
    </source>
</evidence>
<dbReference type="AlphaFoldDB" id="A0A5J5G380"/>
<dbReference type="Pfam" id="PF09829">
    <property type="entry name" value="DUF2057"/>
    <property type="match status" value="1"/>
</dbReference>
<dbReference type="Proteomes" id="UP000335415">
    <property type="component" value="Unassembled WGS sequence"/>
</dbReference>
<accession>A0A5J5G380</accession>
<dbReference type="HAMAP" id="MF_00789">
    <property type="entry name" value="UPF0319"/>
    <property type="match status" value="1"/>
</dbReference>
<protein>
    <recommendedName>
        <fullName evidence="3">UPF0319 protein FJU30_07890</fullName>
    </recommendedName>
</protein>
<dbReference type="EMBL" id="VYKJ01000003">
    <property type="protein sequence ID" value="KAA9001161.1"/>
    <property type="molecule type" value="Genomic_DNA"/>
</dbReference>